<protein>
    <submittedName>
        <fullName evidence="1">ENR1 protein</fullName>
    </submittedName>
</protein>
<dbReference type="Gene3D" id="1.10.287.210">
    <property type="match status" value="1"/>
</dbReference>
<sequence length="58" mass="6349">MLNRIIRLQAVVEIITNTTGEGLLKLAKKGSKLRTVICQSRLALDYMLAVEGGICGKF</sequence>
<dbReference type="AlphaFoldDB" id="A0A7K5FQT7"/>
<reference evidence="1 2" key="1">
    <citation type="submission" date="2019-09" db="EMBL/GenBank/DDBJ databases">
        <title>Bird 10,000 Genomes (B10K) Project - Family phase.</title>
        <authorList>
            <person name="Zhang G."/>
        </authorList>
    </citation>
    <scope>NUCLEOTIDE SEQUENCE [LARGE SCALE GENOMIC DNA]</scope>
    <source>
        <strain evidence="1">B10K-DU-017-47</strain>
    </source>
</reference>
<proteinExistence type="predicted"/>
<evidence type="ECO:0000313" key="1">
    <source>
        <dbReference type="EMBL" id="NWS47234.1"/>
    </source>
</evidence>
<accession>A0A7K5FQT7</accession>
<evidence type="ECO:0000313" key="2">
    <source>
        <dbReference type="Proteomes" id="UP000562415"/>
    </source>
</evidence>
<dbReference type="EMBL" id="VYZH01003644">
    <property type="protein sequence ID" value="NWS47234.1"/>
    <property type="molecule type" value="Genomic_DNA"/>
</dbReference>
<dbReference type="Proteomes" id="UP000562415">
    <property type="component" value="Unassembled WGS sequence"/>
</dbReference>
<feature type="non-terminal residue" evidence="1">
    <location>
        <position position="1"/>
    </location>
</feature>
<comment type="caution">
    <text evidence="1">The sequence shown here is derived from an EMBL/GenBank/DDBJ whole genome shotgun (WGS) entry which is preliminary data.</text>
</comment>
<organism evidence="1 2">
    <name type="scientific">Probosciger aterrimus</name>
    <name type="common">Palm cockatoo</name>
    <dbReference type="NCBI Taxonomy" id="141839"/>
    <lineage>
        <taxon>Eukaryota</taxon>
        <taxon>Metazoa</taxon>
        <taxon>Chordata</taxon>
        <taxon>Craniata</taxon>
        <taxon>Vertebrata</taxon>
        <taxon>Euteleostomi</taxon>
        <taxon>Archelosauria</taxon>
        <taxon>Archosauria</taxon>
        <taxon>Dinosauria</taxon>
        <taxon>Saurischia</taxon>
        <taxon>Theropoda</taxon>
        <taxon>Coelurosauria</taxon>
        <taxon>Aves</taxon>
        <taxon>Neognathae</taxon>
        <taxon>Neoaves</taxon>
        <taxon>Telluraves</taxon>
        <taxon>Australaves</taxon>
        <taxon>Psittaciformes</taxon>
        <taxon>Cacatuidae</taxon>
        <taxon>Probosciger</taxon>
    </lineage>
</organism>
<name>A0A7K5FQT7_PROAR</name>
<gene>
    <name evidence="1" type="primary">Erv31_4</name>
    <name evidence="1" type="ORF">PROATE_R15583</name>
</gene>
<feature type="non-terminal residue" evidence="1">
    <location>
        <position position="58"/>
    </location>
</feature>
<keyword evidence="2" id="KW-1185">Reference proteome</keyword>
<dbReference type="SUPFAM" id="SSF58069">
    <property type="entry name" value="Virus ectodomain"/>
    <property type="match status" value="1"/>
</dbReference>